<evidence type="ECO:0000256" key="5">
    <source>
        <dbReference type="ARBA" id="ARBA00022826"/>
    </source>
</evidence>
<dbReference type="PANTHER" id="PTHR11537">
    <property type="entry name" value="VOLTAGE-GATED POTASSIUM CHANNEL"/>
    <property type="match status" value="1"/>
</dbReference>
<evidence type="ECO:0000313" key="14">
    <source>
        <dbReference type="Proteomes" id="UP001652642"/>
    </source>
</evidence>
<keyword evidence="8 12" id="KW-1133">Transmembrane helix</keyword>
<dbReference type="InterPro" id="IPR003974">
    <property type="entry name" value="K_chnl_volt-dep_Kv3"/>
</dbReference>
<evidence type="ECO:0000256" key="9">
    <source>
        <dbReference type="ARBA" id="ARBA00023065"/>
    </source>
</evidence>
<keyword evidence="10 12" id="KW-0472">Membrane</keyword>
<evidence type="ECO:0000256" key="7">
    <source>
        <dbReference type="ARBA" id="ARBA00022958"/>
    </source>
</evidence>
<evidence type="ECO:0000256" key="8">
    <source>
        <dbReference type="ARBA" id="ARBA00022989"/>
    </source>
</evidence>
<reference evidence="15" key="1">
    <citation type="submission" date="2025-08" db="UniProtKB">
        <authorList>
            <consortium name="RefSeq"/>
        </authorList>
    </citation>
    <scope>IDENTIFICATION</scope>
</reference>
<dbReference type="InterPro" id="IPR027359">
    <property type="entry name" value="Volt_channel_dom_sf"/>
</dbReference>
<evidence type="ECO:0000256" key="10">
    <source>
        <dbReference type="ARBA" id="ARBA00023136"/>
    </source>
</evidence>
<keyword evidence="7" id="KW-0630">Potassium</keyword>
<protein>
    <submittedName>
        <fullName evidence="15">Voltage-gated potassium channel KCNC1-like isoform X1</fullName>
    </submittedName>
</protein>
<keyword evidence="9" id="KW-0406">Ion transport</keyword>
<evidence type="ECO:0000256" key="11">
    <source>
        <dbReference type="ARBA" id="ARBA00023303"/>
    </source>
</evidence>
<dbReference type="PRINTS" id="PR00169">
    <property type="entry name" value="KCHANNEL"/>
</dbReference>
<dbReference type="GeneID" id="110074342"/>
<keyword evidence="6" id="KW-0851">Voltage-gated channel</keyword>
<dbReference type="InterPro" id="IPR028325">
    <property type="entry name" value="VG_K_chnl"/>
</dbReference>
<dbReference type="InterPro" id="IPR005821">
    <property type="entry name" value="Ion_trans_dom"/>
</dbReference>
<keyword evidence="2" id="KW-0813">Transport</keyword>
<dbReference type="InterPro" id="IPR011333">
    <property type="entry name" value="SKP1/BTB/POZ_sf"/>
</dbReference>
<dbReference type="SUPFAM" id="SSF54695">
    <property type="entry name" value="POZ domain"/>
    <property type="match status" value="1"/>
</dbReference>
<dbReference type="SUPFAM" id="SSF81324">
    <property type="entry name" value="Voltage-gated potassium channels"/>
    <property type="match status" value="1"/>
</dbReference>
<evidence type="ECO:0000313" key="15">
    <source>
        <dbReference type="RefSeq" id="XP_072837206.1"/>
    </source>
</evidence>
<feature type="domain" description="BTB" evidence="13">
    <location>
        <begin position="50"/>
        <end position="153"/>
    </location>
</feature>
<dbReference type="Pfam" id="PF00520">
    <property type="entry name" value="Ion_trans"/>
    <property type="match status" value="1"/>
</dbReference>
<accession>A0ABM5EVN4</accession>
<feature type="transmembrane region" description="Helical" evidence="12">
    <location>
        <begin position="407"/>
        <end position="425"/>
    </location>
</feature>
<organism evidence="14 15">
    <name type="scientific">Pogona vitticeps</name>
    <name type="common">central bearded dragon</name>
    <dbReference type="NCBI Taxonomy" id="103695"/>
    <lineage>
        <taxon>Eukaryota</taxon>
        <taxon>Metazoa</taxon>
        <taxon>Chordata</taxon>
        <taxon>Craniata</taxon>
        <taxon>Vertebrata</taxon>
        <taxon>Euteleostomi</taxon>
        <taxon>Lepidosauria</taxon>
        <taxon>Squamata</taxon>
        <taxon>Bifurcata</taxon>
        <taxon>Unidentata</taxon>
        <taxon>Episquamata</taxon>
        <taxon>Toxicofera</taxon>
        <taxon>Iguania</taxon>
        <taxon>Acrodonta</taxon>
        <taxon>Agamidae</taxon>
        <taxon>Amphibolurinae</taxon>
        <taxon>Pogona</taxon>
    </lineage>
</organism>
<evidence type="ECO:0000256" key="1">
    <source>
        <dbReference type="ARBA" id="ARBA00004141"/>
    </source>
</evidence>
<dbReference type="PRINTS" id="PR01498">
    <property type="entry name" value="SHAWCHANNEL"/>
</dbReference>
<dbReference type="SMART" id="SM00225">
    <property type="entry name" value="BTB"/>
    <property type="match status" value="1"/>
</dbReference>
<dbReference type="InterPro" id="IPR003968">
    <property type="entry name" value="K_chnl_volt-dep_Kv"/>
</dbReference>
<dbReference type="PRINTS" id="PR01491">
    <property type="entry name" value="KVCHANNEL"/>
</dbReference>
<dbReference type="Gene3D" id="3.30.710.10">
    <property type="entry name" value="Potassium Channel Kv1.1, Chain A"/>
    <property type="match status" value="1"/>
</dbReference>
<gene>
    <name evidence="15" type="primary">LOC110074342</name>
</gene>
<keyword evidence="3" id="KW-0633">Potassium transport</keyword>
<proteinExistence type="predicted"/>
<feature type="transmembrane region" description="Helical" evidence="12">
    <location>
        <begin position="267"/>
        <end position="287"/>
    </location>
</feature>
<dbReference type="Gene3D" id="1.20.120.350">
    <property type="entry name" value="Voltage-gated potassium channels. Chain C"/>
    <property type="match status" value="1"/>
</dbReference>
<evidence type="ECO:0000256" key="3">
    <source>
        <dbReference type="ARBA" id="ARBA00022538"/>
    </source>
</evidence>
<dbReference type="InterPro" id="IPR003131">
    <property type="entry name" value="T1-type_BTB"/>
</dbReference>
<evidence type="ECO:0000256" key="12">
    <source>
        <dbReference type="SAM" id="Phobius"/>
    </source>
</evidence>
<evidence type="ECO:0000256" key="6">
    <source>
        <dbReference type="ARBA" id="ARBA00022882"/>
    </source>
</evidence>
<sequence length="481" mass="55770">MSGGGVLQVFVFNPISVSPEPNRLGPFLIYFSVRTAGDRKTAQPMKPNQEKVTLNIGGIRYETYTNTLRALPGTKLCRLTEPQASHTFDYDPNSKEFFFDRNAALFEEVLNYYRTQRLHCPAAICRSVLEEELAFWEIPHVPLAPCCGWRLMAAEEQQGACNLWDDEERQNEGQDLGVQREGGHAGWRTRWQPQIWPLFENPRSSLGAKCLAAVSLLFNISICILFLWKINYSIYQFFPPHSFGSNNRSSTYNHPENTLHERFPNHLYLELFHVLWFIVEFFMRFTFCPMRKKFLKSPLNVTDFLSLFPVFIELFSHGHVSKNEHLEYFFGFFRMVYLFKLLKMIKLVETPLMFKILSYTSRCLLREFLILIMIFVLEALFFGALCYCSETIFFGHIESYFWDMPSSFWWAVITLTTVGYGDIVPVTSISRVIGACTALCGVLTLIVPIPIFVIKFKGYYDAAVLRERMKRLRKQAPSPSS</sequence>
<dbReference type="Gene3D" id="1.10.287.70">
    <property type="match status" value="1"/>
</dbReference>
<comment type="subcellular location">
    <subcellularLocation>
        <location evidence="1">Membrane</location>
        <topology evidence="1">Multi-pass membrane protein</topology>
    </subcellularLocation>
</comment>
<evidence type="ECO:0000256" key="4">
    <source>
        <dbReference type="ARBA" id="ARBA00022692"/>
    </source>
</evidence>
<keyword evidence="5" id="KW-0631">Potassium channel</keyword>
<name>A0ABM5EVN4_9SAUR</name>
<dbReference type="Pfam" id="PF02214">
    <property type="entry name" value="BTB_2"/>
    <property type="match status" value="1"/>
</dbReference>
<dbReference type="InterPro" id="IPR000210">
    <property type="entry name" value="BTB/POZ_dom"/>
</dbReference>
<evidence type="ECO:0000256" key="2">
    <source>
        <dbReference type="ARBA" id="ARBA00022448"/>
    </source>
</evidence>
<dbReference type="Proteomes" id="UP001652642">
    <property type="component" value="Chromosome 11"/>
</dbReference>
<evidence type="ECO:0000259" key="13">
    <source>
        <dbReference type="SMART" id="SM00225"/>
    </source>
</evidence>
<feature type="transmembrane region" description="Helical" evidence="12">
    <location>
        <begin position="210"/>
        <end position="230"/>
    </location>
</feature>
<keyword evidence="4 12" id="KW-0812">Transmembrane</keyword>
<keyword evidence="11" id="KW-0407">Ion channel</keyword>
<keyword evidence="14" id="KW-1185">Reference proteome</keyword>
<feature type="transmembrane region" description="Helical" evidence="12">
    <location>
        <begin position="432"/>
        <end position="454"/>
    </location>
</feature>
<dbReference type="PANTHER" id="PTHR11537:SF235">
    <property type="entry name" value="POTASSIUM VOLTAGE-GATED CHANNEL SUBFAMILY C MEMBER 1-LIKE"/>
    <property type="match status" value="1"/>
</dbReference>
<dbReference type="RefSeq" id="XP_072837206.1">
    <property type="nucleotide sequence ID" value="XM_072981105.1"/>
</dbReference>
<feature type="transmembrane region" description="Helical" evidence="12">
    <location>
        <begin position="368"/>
        <end position="395"/>
    </location>
</feature>